<comment type="caution">
    <text evidence="1">The sequence shown here is derived from an EMBL/GenBank/DDBJ whole genome shotgun (WGS) entry which is preliminary data.</text>
</comment>
<evidence type="ECO:0000313" key="2">
    <source>
        <dbReference type="Proteomes" id="UP000730482"/>
    </source>
</evidence>
<protein>
    <submittedName>
        <fullName evidence="1">DUF371 domain-containing protein</fullName>
    </submittedName>
</protein>
<gene>
    <name evidence="1" type="ORF">KGQ19_27820</name>
</gene>
<evidence type="ECO:0000313" key="1">
    <source>
        <dbReference type="EMBL" id="MBS2550686.1"/>
    </source>
</evidence>
<dbReference type="RefSeq" id="WP_212013984.1">
    <property type="nucleotide sequence ID" value="NZ_JAAFYZ010000111.1"/>
</dbReference>
<name>A0ABS5KX96_9ACTN</name>
<accession>A0ABS5KX96</accession>
<dbReference type="Pfam" id="PF04027">
    <property type="entry name" value="DUF371"/>
    <property type="match status" value="1"/>
</dbReference>
<dbReference type="EMBL" id="JAAFYZ010000111">
    <property type="protein sequence ID" value="MBS2550686.1"/>
    <property type="molecule type" value="Genomic_DNA"/>
</dbReference>
<sequence>MPHPHQAVLVGRGHPAIRATHAKTFELTAEPAITPRATCVLAVATVLDPNLAPLRGRVRLTLATPGLPALIGEATLNPRRALTDRAVIRRSRTLDADTLAVDSTLTADDLPDDFAAALADPGREVTLTVEELGPERPLLRITFGDRTRLPAAKALVSRETIDVSRETVDLTIAEDAPPKEVAATNAVLERAAAAGARVAVPGPHKPLEALLATGLPPYPCAYLGSPQRLSTLPLTPVVFHMPVASSAALFAGRDVWIEDTSELDLGTAMTPTTAAAAVQTPGVLTVVGPAASDAEPVDLTAVARALTEAGIAPRTLTEALAPFGLTRKRLYALLNEQDQT</sequence>
<dbReference type="InterPro" id="IPR007171">
    <property type="entry name" value="DUF371"/>
</dbReference>
<dbReference type="InterPro" id="IPR023131">
    <property type="entry name" value="Mth639-like_dom_sf"/>
</dbReference>
<dbReference type="Gene3D" id="2.60.120.630">
    <property type="entry name" value="mth639 domain like"/>
    <property type="match status" value="1"/>
</dbReference>
<keyword evidence="2" id="KW-1185">Reference proteome</keyword>
<proteinExistence type="predicted"/>
<reference evidence="1 2" key="1">
    <citation type="submission" date="2020-02" db="EMBL/GenBank/DDBJ databases">
        <title>Acidophilic actinobacteria isolated from forest soil.</title>
        <authorList>
            <person name="Golinska P."/>
        </authorList>
    </citation>
    <scope>NUCLEOTIDE SEQUENCE [LARGE SCALE GENOMIC DNA]</scope>
    <source>
        <strain evidence="1 2">NL8</strain>
    </source>
</reference>
<organism evidence="1 2">
    <name type="scientific">Catenulispora pinistramenti</name>
    <dbReference type="NCBI Taxonomy" id="2705254"/>
    <lineage>
        <taxon>Bacteria</taxon>
        <taxon>Bacillati</taxon>
        <taxon>Actinomycetota</taxon>
        <taxon>Actinomycetes</taxon>
        <taxon>Catenulisporales</taxon>
        <taxon>Catenulisporaceae</taxon>
        <taxon>Catenulispora</taxon>
    </lineage>
</organism>
<dbReference type="Proteomes" id="UP000730482">
    <property type="component" value="Unassembled WGS sequence"/>
</dbReference>